<dbReference type="Proteomes" id="UP001235939">
    <property type="component" value="Chromosome 01"/>
</dbReference>
<dbReference type="PANTHER" id="PTHR11915">
    <property type="entry name" value="SPECTRIN/FILAMIN RELATED CYTOSKELETAL PROTEIN"/>
    <property type="match status" value="1"/>
</dbReference>
<dbReference type="CDD" id="cd00176">
    <property type="entry name" value="SPEC"/>
    <property type="match status" value="1"/>
</dbReference>
<gene>
    <name evidence="2" type="ORF">LAZ67_1003329</name>
</gene>
<dbReference type="SMART" id="SM00150">
    <property type="entry name" value="SPEC"/>
    <property type="match status" value="2"/>
</dbReference>
<evidence type="ECO:0000313" key="3">
    <source>
        <dbReference type="Proteomes" id="UP001235939"/>
    </source>
</evidence>
<evidence type="ECO:0000256" key="1">
    <source>
        <dbReference type="ARBA" id="ARBA00022737"/>
    </source>
</evidence>
<protein>
    <submittedName>
        <fullName evidence="2">SPTBN5</fullName>
    </submittedName>
</protein>
<accession>A0ABY6K1L0</accession>
<evidence type="ECO:0000313" key="2">
    <source>
        <dbReference type="EMBL" id="UYV61080.1"/>
    </source>
</evidence>
<proteinExistence type="predicted"/>
<dbReference type="InterPro" id="IPR018159">
    <property type="entry name" value="Spectrin/alpha-actinin"/>
</dbReference>
<organism evidence="2 3">
    <name type="scientific">Cordylochernes scorpioides</name>
    <dbReference type="NCBI Taxonomy" id="51811"/>
    <lineage>
        <taxon>Eukaryota</taxon>
        <taxon>Metazoa</taxon>
        <taxon>Ecdysozoa</taxon>
        <taxon>Arthropoda</taxon>
        <taxon>Chelicerata</taxon>
        <taxon>Arachnida</taxon>
        <taxon>Pseudoscorpiones</taxon>
        <taxon>Cheliferoidea</taxon>
        <taxon>Chernetidae</taxon>
        <taxon>Cordylochernes</taxon>
    </lineage>
</organism>
<dbReference type="EMBL" id="CP092863">
    <property type="protein sequence ID" value="UYV61080.1"/>
    <property type="molecule type" value="Genomic_DNA"/>
</dbReference>
<keyword evidence="1" id="KW-0677">Repeat</keyword>
<keyword evidence="3" id="KW-1185">Reference proteome</keyword>
<dbReference type="SUPFAM" id="SSF46966">
    <property type="entry name" value="Spectrin repeat"/>
    <property type="match status" value="1"/>
</dbReference>
<dbReference type="InterPro" id="IPR002017">
    <property type="entry name" value="Spectrin_repeat"/>
</dbReference>
<dbReference type="Pfam" id="PF00435">
    <property type="entry name" value="Spectrin"/>
    <property type="match status" value="1"/>
</dbReference>
<reference evidence="2 3" key="1">
    <citation type="submission" date="2022-01" db="EMBL/GenBank/DDBJ databases">
        <title>A chromosomal length assembly of Cordylochernes scorpioides.</title>
        <authorList>
            <person name="Zeh D."/>
            <person name="Zeh J."/>
        </authorList>
    </citation>
    <scope>NUCLEOTIDE SEQUENCE [LARGE SCALE GENOMIC DNA]</scope>
    <source>
        <strain evidence="2">IN4F17</strain>
        <tissue evidence="2">Whole Body</tissue>
    </source>
</reference>
<sequence>METELVTWDHKLQDLNQQGELMAKQGHFDAPNILKAIKAESVRAMQATQTEAPGIPGPAGVHRRVGSGAAMGAGTLVSGFLAGAGTEPWWSCRGLCKKHQKLRREVEGHQAQVSKTLATAVEYGLTALREELDQSWQQLQKLVADRQARLDLALKAQLFFNEALEIENWMNEKMDVLTSTDYGRDEDAAIKMLTKHKALELEIDTYSGLITEITHQAQKMIDSDHPDSKVISNRMQVIQQQIKNMNKLANIKRGKLLEAKLKLEYFRESRGT</sequence>
<name>A0ABY6K1L0_9ARAC</name>
<dbReference type="Gene3D" id="1.20.58.60">
    <property type="match status" value="1"/>
</dbReference>